<dbReference type="InterPro" id="IPR032675">
    <property type="entry name" value="LRR_dom_sf"/>
</dbReference>
<dbReference type="EMBL" id="PJEX01000202">
    <property type="protein sequence ID" value="TKW53116.1"/>
    <property type="molecule type" value="Genomic_DNA"/>
</dbReference>
<dbReference type="AlphaFoldDB" id="A0A4V6DGK9"/>
<dbReference type="Proteomes" id="UP000310108">
    <property type="component" value="Unassembled WGS sequence"/>
</dbReference>
<organism evidence="1 2">
    <name type="scientific">Colletotrichum tanaceti</name>
    <dbReference type="NCBI Taxonomy" id="1306861"/>
    <lineage>
        <taxon>Eukaryota</taxon>
        <taxon>Fungi</taxon>
        <taxon>Dikarya</taxon>
        <taxon>Ascomycota</taxon>
        <taxon>Pezizomycotina</taxon>
        <taxon>Sordariomycetes</taxon>
        <taxon>Hypocreomycetidae</taxon>
        <taxon>Glomerellales</taxon>
        <taxon>Glomerellaceae</taxon>
        <taxon>Colletotrichum</taxon>
        <taxon>Colletotrichum destructivum species complex</taxon>
    </lineage>
</organism>
<proteinExistence type="predicted"/>
<keyword evidence="2" id="KW-1185">Reference proteome</keyword>
<reference evidence="1 2" key="1">
    <citation type="journal article" date="2019" name="PLoS ONE">
        <title>Comparative genome analysis indicates high evolutionary potential of pathogenicity genes in Colletotrichum tanaceti.</title>
        <authorList>
            <person name="Lelwala R.V."/>
            <person name="Korhonen P.K."/>
            <person name="Young N.D."/>
            <person name="Scott J.B."/>
            <person name="Ades P.A."/>
            <person name="Gasser R.B."/>
            <person name="Taylor P.W.J."/>
        </authorList>
    </citation>
    <scope>NUCLEOTIDE SEQUENCE [LARGE SCALE GENOMIC DNA]</scope>
    <source>
        <strain evidence="1">BRIP57314</strain>
    </source>
</reference>
<protein>
    <recommendedName>
        <fullName evidence="3">F-box domain-containing protein</fullName>
    </recommendedName>
</protein>
<dbReference type="SUPFAM" id="SSF52047">
    <property type="entry name" value="RNI-like"/>
    <property type="match status" value="1"/>
</dbReference>
<name>A0A4V6DGK9_9PEZI</name>
<evidence type="ECO:0008006" key="3">
    <source>
        <dbReference type="Google" id="ProtNLM"/>
    </source>
</evidence>
<evidence type="ECO:0000313" key="2">
    <source>
        <dbReference type="Proteomes" id="UP000310108"/>
    </source>
</evidence>
<comment type="caution">
    <text evidence="1">The sequence shown here is derived from an EMBL/GenBank/DDBJ whole genome shotgun (WGS) entry which is preliminary data.</text>
</comment>
<accession>A0A4V6DGK9</accession>
<dbReference type="Gene3D" id="3.80.10.10">
    <property type="entry name" value="Ribonuclease Inhibitor"/>
    <property type="match status" value="1"/>
</dbReference>
<sequence length="534" mass="59472">MDLPVSFEVTQYGGGGGGGGGDAVVDPVPHPIIDPVVDQKLNLLDLPTETIQNIISFIPLSLASEPSFEAGEQAVSRNTLCDLSLACKALCGLGQERLYSIVSVENAKRFGLLLRSVAERPVLLSMLYIGYFTTDNHPCVVGLEAFNAAGVDFSRASLAMKEMVFRCSTYDARTTIQRLVGFLLFAANRLERLVFAFRRSWDVNTLNSSTEAFFSEIIPSVLLLSVGDLFKCLRELELRSDTRQRYDNVNVSVSPFFVPSLLKAPNLKTLRVPCDIGNWRFFDRIRPSQPLALETIALNGSSTSGSNLSRLLRRCPKLESLVIVLQFVVSRWETFSIGTEQVRISDVLPEHCPKLHTLSLHLRRFGGFFVEGEACFQRFADMEALAVLRVDLPVLFKDANDMRHAHLQTRLPPGLTELELDDLWTDDSRFERDYTIQGDSYLVITRYEKADAGAEALTVMLRRLAAVAPRHLPRLRSVRVKSVIYDHDSEQTADQLATAFGNAGIEFEVIPAHEPYVCPLEVGEVLEAMDNLAI</sequence>
<gene>
    <name evidence="1" type="ORF">CTA1_5992</name>
</gene>
<evidence type="ECO:0000313" key="1">
    <source>
        <dbReference type="EMBL" id="TKW53116.1"/>
    </source>
</evidence>